<dbReference type="CDD" id="cd04301">
    <property type="entry name" value="NAT_SF"/>
    <property type="match status" value="1"/>
</dbReference>
<dbReference type="GO" id="GO:0016747">
    <property type="term" value="F:acyltransferase activity, transferring groups other than amino-acyl groups"/>
    <property type="evidence" value="ECO:0007669"/>
    <property type="project" value="InterPro"/>
</dbReference>
<dbReference type="PANTHER" id="PTHR43800">
    <property type="entry name" value="PEPTIDYL-LYSINE N-ACETYLTRANSFERASE YJAB"/>
    <property type="match status" value="1"/>
</dbReference>
<evidence type="ECO:0000256" key="1">
    <source>
        <dbReference type="ARBA" id="ARBA00022679"/>
    </source>
</evidence>
<dbReference type="STRING" id="645991.Sgly_2741"/>
<evidence type="ECO:0000313" key="4">
    <source>
        <dbReference type="EMBL" id="ADY57014.1"/>
    </source>
</evidence>
<accession>F0SXV3</accession>
<dbReference type="KEGG" id="sgy:Sgly_2741"/>
<dbReference type="SUPFAM" id="SSF55729">
    <property type="entry name" value="Acyl-CoA N-acyltransferases (Nat)"/>
    <property type="match status" value="1"/>
</dbReference>
<dbReference type="PROSITE" id="PS51186">
    <property type="entry name" value="GNAT"/>
    <property type="match status" value="1"/>
</dbReference>
<dbReference type="InterPro" id="IPR000182">
    <property type="entry name" value="GNAT_dom"/>
</dbReference>
<name>F0SXV3_SYNGF</name>
<proteinExistence type="predicted"/>
<evidence type="ECO:0000259" key="3">
    <source>
        <dbReference type="PROSITE" id="PS51186"/>
    </source>
</evidence>
<dbReference type="Proteomes" id="UP000007488">
    <property type="component" value="Chromosome"/>
</dbReference>
<sequence length="148" mass="17282">MVIRAYTEKDWEEVCHVFDRAKPDEMRGSCDLKAIRPLKADKELIRSFHESKIFVAEEDGRVVGFAGYHNTLISWLFVAPQYYRQGIGRRLLNWILTDVGETAYLNVAKYNEPAKRLYYSEGFKVVEEFTGQYNGYEAHALKLVFFRA</sequence>
<evidence type="ECO:0000256" key="2">
    <source>
        <dbReference type="ARBA" id="ARBA00023315"/>
    </source>
</evidence>
<feature type="domain" description="N-acetyltransferase" evidence="3">
    <location>
        <begin position="1"/>
        <end position="148"/>
    </location>
</feature>
<dbReference type="InterPro" id="IPR016181">
    <property type="entry name" value="Acyl_CoA_acyltransferase"/>
</dbReference>
<dbReference type="OrthoDB" id="9805924at2"/>
<dbReference type="Gene3D" id="3.40.630.30">
    <property type="match status" value="1"/>
</dbReference>
<gene>
    <name evidence="4" type="ordered locus">Sgly_2741</name>
</gene>
<protein>
    <submittedName>
        <fullName evidence="4">GCN5-related N-acetyltransferase</fullName>
    </submittedName>
</protein>
<evidence type="ECO:0000313" key="5">
    <source>
        <dbReference type="Proteomes" id="UP000007488"/>
    </source>
</evidence>
<dbReference type="HOGENOM" id="CLU_013985_21_4_9"/>
<keyword evidence="1" id="KW-0808">Transferase</keyword>
<dbReference type="RefSeq" id="WP_013625834.1">
    <property type="nucleotide sequence ID" value="NC_015172.1"/>
</dbReference>
<reference evidence="4 5" key="1">
    <citation type="journal article" date="2011" name="Stand. Genomic Sci.">
        <title>Complete genome sequence of Syntrophobotulus glycolicus type strain (FlGlyR).</title>
        <authorList>
            <person name="Han C."/>
            <person name="Mwirichia R."/>
            <person name="Chertkov O."/>
            <person name="Held B."/>
            <person name="Lapidus A."/>
            <person name="Nolan M."/>
            <person name="Lucas S."/>
            <person name="Hammon N."/>
            <person name="Deshpande S."/>
            <person name="Cheng J.F."/>
            <person name="Tapia R."/>
            <person name="Goodwin L."/>
            <person name="Pitluck S."/>
            <person name="Huntemann M."/>
            <person name="Liolios K."/>
            <person name="Ivanova N."/>
            <person name="Pagani I."/>
            <person name="Mavromatis K."/>
            <person name="Ovchinikova G."/>
            <person name="Pati A."/>
            <person name="Chen A."/>
            <person name="Palaniappan K."/>
            <person name="Land M."/>
            <person name="Hauser L."/>
            <person name="Brambilla E.M."/>
            <person name="Rohde M."/>
            <person name="Spring S."/>
            <person name="Sikorski J."/>
            <person name="Goker M."/>
            <person name="Woyke T."/>
            <person name="Bristow J."/>
            <person name="Eisen J.A."/>
            <person name="Markowitz V."/>
            <person name="Hugenholtz P."/>
            <person name="Kyrpides N.C."/>
            <person name="Klenk H.P."/>
            <person name="Detter J.C."/>
        </authorList>
    </citation>
    <scope>NUCLEOTIDE SEQUENCE [LARGE SCALE GENOMIC DNA]</scope>
    <source>
        <strain evidence="5">DSM 8271 / FlGlyR</strain>
    </source>
</reference>
<keyword evidence="5" id="KW-1185">Reference proteome</keyword>
<dbReference type="EMBL" id="CP002547">
    <property type="protein sequence ID" value="ADY57014.1"/>
    <property type="molecule type" value="Genomic_DNA"/>
</dbReference>
<dbReference type="PANTHER" id="PTHR43800:SF1">
    <property type="entry name" value="PEPTIDYL-LYSINE N-ACETYLTRANSFERASE YJAB"/>
    <property type="match status" value="1"/>
</dbReference>
<dbReference type="AlphaFoldDB" id="F0SXV3"/>
<dbReference type="Pfam" id="PF13508">
    <property type="entry name" value="Acetyltransf_7"/>
    <property type="match status" value="1"/>
</dbReference>
<organism evidence="4 5">
    <name type="scientific">Syntrophobotulus glycolicus (strain DSM 8271 / FlGlyR)</name>
    <dbReference type="NCBI Taxonomy" id="645991"/>
    <lineage>
        <taxon>Bacteria</taxon>
        <taxon>Bacillati</taxon>
        <taxon>Bacillota</taxon>
        <taxon>Clostridia</taxon>
        <taxon>Eubacteriales</taxon>
        <taxon>Desulfitobacteriaceae</taxon>
        <taxon>Syntrophobotulus</taxon>
    </lineage>
</organism>
<reference evidence="5" key="2">
    <citation type="submission" date="2011-02" db="EMBL/GenBank/DDBJ databases">
        <title>The complete genome of Syntrophobotulus glycolicus DSM 8271.</title>
        <authorList>
            <person name="Lucas S."/>
            <person name="Copeland A."/>
            <person name="Lapidus A."/>
            <person name="Bruce D."/>
            <person name="Goodwin L."/>
            <person name="Pitluck S."/>
            <person name="Kyrpides N."/>
            <person name="Mavromatis K."/>
            <person name="Pagani I."/>
            <person name="Ivanova N."/>
            <person name="Mikhailova N."/>
            <person name="Chertkov O."/>
            <person name="Held B."/>
            <person name="Detter J.C."/>
            <person name="Tapia R."/>
            <person name="Han C."/>
            <person name="Land M."/>
            <person name="Hauser L."/>
            <person name="Markowitz V."/>
            <person name="Cheng J.-F."/>
            <person name="Hugenholtz P."/>
            <person name="Woyke T."/>
            <person name="Wu D."/>
            <person name="Spring S."/>
            <person name="Schroeder M."/>
            <person name="Brambilla E."/>
            <person name="Klenk H.-P."/>
            <person name="Eisen J.A."/>
        </authorList>
    </citation>
    <scope>NUCLEOTIDE SEQUENCE [LARGE SCALE GENOMIC DNA]</scope>
    <source>
        <strain evidence="5">DSM 8271 / FlGlyR</strain>
    </source>
</reference>
<dbReference type="eggNOG" id="COG0456">
    <property type="taxonomic scope" value="Bacteria"/>
</dbReference>
<keyword evidence="2" id="KW-0012">Acyltransferase</keyword>